<feature type="region of interest" description="Disordered" evidence="1">
    <location>
        <begin position="140"/>
        <end position="171"/>
    </location>
</feature>
<proteinExistence type="predicted"/>
<comment type="caution">
    <text evidence="2">The sequence shown here is derived from an EMBL/GenBank/DDBJ whole genome shotgun (WGS) entry which is preliminary data.</text>
</comment>
<evidence type="ECO:0000313" key="2">
    <source>
        <dbReference type="EMBL" id="CAL0306124.1"/>
    </source>
</evidence>
<evidence type="ECO:0000313" key="3">
    <source>
        <dbReference type="Proteomes" id="UP001497480"/>
    </source>
</evidence>
<gene>
    <name evidence="2" type="ORF">LLUT_LOCUS7184</name>
</gene>
<sequence>MESGRGNKVKLRISNENVSPLKIEMNDYQRGRYLQRYAENIDTGGSPMTRYFFAGSPIFGKVSPGGDIFTSPTFGASKYSRSTKSSGNNSSGNSSFGFRPRFSLSPLSAVKNLEIAPLPAMYGTPVKVDEEVLVMDDIQVRRSSSSSSSRGLSSSTSSWSPPFVKSVPNTESGNCRCNSKLQVAGGRGELHQTRPSQSRDVSLGRGQLHPTSPSMMLKSESSKSPTNGGSSIHGRFSHLFTDVVIPSKLSSGDWSPLDDDEIEIFLPNDSDKAPTRDEVHAYIWSTLNQPTTNKRLPVFEAICKEQEELDFLNHHTWLPPSPERYSKKSVRGY</sequence>
<protein>
    <submittedName>
        <fullName evidence="2">Uncharacterized protein</fullName>
    </submittedName>
</protein>
<dbReference type="AlphaFoldDB" id="A0AAV1W9T5"/>
<keyword evidence="3" id="KW-1185">Reference proteome</keyword>
<dbReference type="Proteomes" id="UP001497480">
    <property type="component" value="Unassembled WGS sequence"/>
</dbReference>
<feature type="region of interest" description="Disordered" evidence="1">
    <location>
        <begin position="185"/>
        <end position="231"/>
    </location>
</feature>
<name>A0AAV1W9T5_LUPLU</name>
<organism evidence="2 3">
    <name type="scientific">Lupinus luteus</name>
    <name type="common">European yellow lupine</name>
    <dbReference type="NCBI Taxonomy" id="3873"/>
    <lineage>
        <taxon>Eukaryota</taxon>
        <taxon>Viridiplantae</taxon>
        <taxon>Streptophyta</taxon>
        <taxon>Embryophyta</taxon>
        <taxon>Tracheophyta</taxon>
        <taxon>Spermatophyta</taxon>
        <taxon>Magnoliopsida</taxon>
        <taxon>eudicotyledons</taxon>
        <taxon>Gunneridae</taxon>
        <taxon>Pentapetalae</taxon>
        <taxon>rosids</taxon>
        <taxon>fabids</taxon>
        <taxon>Fabales</taxon>
        <taxon>Fabaceae</taxon>
        <taxon>Papilionoideae</taxon>
        <taxon>50 kb inversion clade</taxon>
        <taxon>genistoids sensu lato</taxon>
        <taxon>core genistoids</taxon>
        <taxon>Genisteae</taxon>
        <taxon>Lupinus</taxon>
    </lineage>
</organism>
<evidence type="ECO:0000256" key="1">
    <source>
        <dbReference type="SAM" id="MobiDB-lite"/>
    </source>
</evidence>
<feature type="compositionally biased region" description="Low complexity" evidence="1">
    <location>
        <begin position="141"/>
        <end position="160"/>
    </location>
</feature>
<reference evidence="2 3" key="1">
    <citation type="submission" date="2024-03" db="EMBL/GenBank/DDBJ databases">
        <authorList>
            <person name="Martinez-Hernandez J."/>
        </authorList>
    </citation>
    <scope>NUCLEOTIDE SEQUENCE [LARGE SCALE GENOMIC DNA]</scope>
</reference>
<dbReference type="EMBL" id="CAXHTB010000005">
    <property type="protein sequence ID" value="CAL0306124.1"/>
    <property type="molecule type" value="Genomic_DNA"/>
</dbReference>
<accession>A0AAV1W9T5</accession>